<name>A0A1I4IT65_9FIRM</name>
<dbReference type="GO" id="GO:0051536">
    <property type="term" value="F:iron-sulfur cluster binding"/>
    <property type="evidence" value="ECO:0007669"/>
    <property type="project" value="UniProtKB-KW"/>
</dbReference>
<dbReference type="Proteomes" id="UP000199520">
    <property type="component" value="Unassembled WGS sequence"/>
</dbReference>
<dbReference type="RefSeq" id="WP_090934234.1">
    <property type="nucleotide sequence ID" value="NZ_FOTS01000009.1"/>
</dbReference>
<dbReference type="PROSITE" id="PS51379">
    <property type="entry name" value="4FE4S_FER_2"/>
    <property type="match status" value="2"/>
</dbReference>
<evidence type="ECO:0000256" key="3">
    <source>
        <dbReference type="ARBA" id="ARBA00023014"/>
    </source>
</evidence>
<feature type="domain" description="4Fe-4S ferredoxin-type" evidence="4">
    <location>
        <begin position="2"/>
        <end position="31"/>
    </location>
</feature>
<protein>
    <submittedName>
        <fullName evidence="5">2-oxoglutarate ferredoxin oxidoreductase subunit delta</fullName>
    </submittedName>
</protein>
<dbReference type="Pfam" id="PF12838">
    <property type="entry name" value="Fer4_7"/>
    <property type="match status" value="1"/>
</dbReference>
<dbReference type="SUPFAM" id="SSF54862">
    <property type="entry name" value="4Fe-4S ferredoxins"/>
    <property type="match status" value="1"/>
</dbReference>
<dbReference type="GO" id="GO:0046872">
    <property type="term" value="F:metal ion binding"/>
    <property type="evidence" value="ECO:0007669"/>
    <property type="project" value="UniProtKB-KW"/>
</dbReference>
<dbReference type="AlphaFoldDB" id="A0A1I4IT65"/>
<keyword evidence="1" id="KW-0479">Metal-binding</keyword>
<reference evidence="6" key="1">
    <citation type="submission" date="2016-10" db="EMBL/GenBank/DDBJ databases">
        <authorList>
            <person name="Varghese N."/>
            <person name="Submissions S."/>
        </authorList>
    </citation>
    <scope>NUCLEOTIDE SEQUENCE [LARGE SCALE GENOMIC DNA]</scope>
    <source>
        <strain evidence="6">DSM 13327</strain>
    </source>
</reference>
<keyword evidence="6" id="KW-1185">Reference proteome</keyword>
<feature type="domain" description="4Fe-4S ferredoxin-type" evidence="4">
    <location>
        <begin position="39"/>
        <end position="67"/>
    </location>
</feature>
<dbReference type="STRING" id="1123291.SAMN04490355_100996"/>
<evidence type="ECO:0000256" key="2">
    <source>
        <dbReference type="ARBA" id="ARBA00023004"/>
    </source>
</evidence>
<dbReference type="InterPro" id="IPR017896">
    <property type="entry name" value="4Fe4S_Fe-S-bd"/>
</dbReference>
<evidence type="ECO:0000256" key="1">
    <source>
        <dbReference type="ARBA" id="ARBA00022723"/>
    </source>
</evidence>
<keyword evidence="2" id="KW-0408">Iron</keyword>
<proteinExistence type="predicted"/>
<dbReference type="EMBL" id="FOTS01000009">
    <property type="protein sequence ID" value="SFL57559.1"/>
    <property type="molecule type" value="Genomic_DNA"/>
</dbReference>
<dbReference type="OrthoDB" id="9804603at2"/>
<dbReference type="PROSITE" id="PS00198">
    <property type="entry name" value="4FE4S_FER_1"/>
    <property type="match status" value="1"/>
</dbReference>
<keyword evidence="3" id="KW-0411">Iron-sulfur</keyword>
<evidence type="ECO:0000313" key="6">
    <source>
        <dbReference type="Proteomes" id="UP000199520"/>
    </source>
</evidence>
<dbReference type="InterPro" id="IPR017900">
    <property type="entry name" value="4Fe4S_Fe_S_CS"/>
</dbReference>
<evidence type="ECO:0000259" key="4">
    <source>
        <dbReference type="PROSITE" id="PS51379"/>
    </source>
</evidence>
<evidence type="ECO:0000313" key="5">
    <source>
        <dbReference type="EMBL" id="SFL57559.1"/>
    </source>
</evidence>
<accession>A0A1I4IT65</accession>
<gene>
    <name evidence="5" type="ORF">SAMN04490355_100996</name>
</gene>
<dbReference type="Gene3D" id="3.30.70.20">
    <property type="match status" value="1"/>
</dbReference>
<organism evidence="5 6">
    <name type="scientific">Pelosinus propionicus DSM 13327</name>
    <dbReference type="NCBI Taxonomy" id="1123291"/>
    <lineage>
        <taxon>Bacteria</taxon>
        <taxon>Bacillati</taxon>
        <taxon>Bacillota</taxon>
        <taxon>Negativicutes</taxon>
        <taxon>Selenomonadales</taxon>
        <taxon>Sporomusaceae</taxon>
        <taxon>Pelosinus</taxon>
    </lineage>
</organism>
<sequence length="67" mass="7186">MPKPVFNQERCKGCGLCVVACKKNIIMISDSLNSKGYHPAACSDEAACIGCIMCARACPDVVIEIHK</sequence>